<dbReference type="PANTHER" id="PTHR33755">
    <property type="entry name" value="TOXIN PARE1-RELATED"/>
    <property type="match status" value="1"/>
</dbReference>
<dbReference type="InterPro" id="IPR051803">
    <property type="entry name" value="TA_system_RelE-like_toxin"/>
</dbReference>
<dbReference type="InterPro" id="IPR028344">
    <property type="entry name" value="ParE1/4"/>
</dbReference>
<reference evidence="3 4" key="1">
    <citation type="submission" date="2022-11" db="EMBL/GenBank/DDBJ databases">
        <title>Comparative genomics analysis of Acidithiobacillus ferriphilus.</title>
        <authorList>
            <person name="Ma L."/>
        </authorList>
    </citation>
    <scope>NUCLEOTIDE SEQUENCE [LARGE SCALE GENOMIC DNA]</scope>
    <source>
        <strain evidence="3 4">DY15</strain>
    </source>
</reference>
<evidence type="ECO:0000313" key="3">
    <source>
        <dbReference type="EMBL" id="MEB8513758.1"/>
    </source>
</evidence>
<dbReference type="InterPro" id="IPR035093">
    <property type="entry name" value="RelE/ParE_toxin_dom_sf"/>
</dbReference>
<sequence length="93" mass="10891">MTFRLTRKAEEDIIDIYIRGARTFGPAQADAYHRKLEETFRLLAEFPQVARERTEISPPVRVHLCGAHIIVYRADADGNVLIIRMRHSREDWI</sequence>
<keyword evidence="2" id="KW-1277">Toxin-antitoxin system</keyword>
<comment type="similarity">
    <text evidence="1">Belongs to the RelE toxin family.</text>
</comment>
<accession>A0ABU6FP14</accession>
<dbReference type="EMBL" id="JAQGFR010000142">
    <property type="protein sequence ID" value="MEB8513758.1"/>
    <property type="molecule type" value="Genomic_DNA"/>
</dbReference>
<protein>
    <submittedName>
        <fullName evidence="3">Type II toxin-antitoxin system RelE/ParE family toxin</fullName>
    </submittedName>
</protein>
<dbReference type="InterPro" id="IPR007712">
    <property type="entry name" value="RelE/ParE_toxin"/>
</dbReference>
<keyword evidence="4" id="KW-1185">Reference proteome</keyword>
<feature type="non-terminal residue" evidence="3">
    <location>
        <position position="93"/>
    </location>
</feature>
<dbReference type="Gene3D" id="3.30.2310.20">
    <property type="entry name" value="RelE-like"/>
    <property type="match status" value="1"/>
</dbReference>
<comment type="caution">
    <text evidence="3">The sequence shown here is derived from an EMBL/GenBank/DDBJ whole genome shotgun (WGS) entry which is preliminary data.</text>
</comment>
<gene>
    <name evidence="3" type="ORF">OW717_06835</name>
</gene>
<proteinExistence type="inferred from homology"/>
<dbReference type="Pfam" id="PF05016">
    <property type="entry name" value="ParE_toxin"/>
    <property type="match status" value="1"/>
</dbReference>
<organism evidence="3 4">
    <name type="scientific">Acidithiobacillus ferriphilus</name>
    <dbReference type="NCBI Taxonomy" id="1689834"/>
    <lineage>
        <taxon>Bacteria</taxon>
        <taxon>Pseudomonadati</taxon>
        <taxon>Pseudomonadota</taxon>
        <taxon>Acidithiobacillia</taxon>
        <taxon>Acidithiobacillales</taxon>
        <taxon>Acidithiobacillaceae</taxon>
        <taxon>Acidithiobacillus</taxon>
    </lineage>
</organism>
<evidence type="ECO:0000256" key="2">
    <source>
        <dbReference type="ARBA" id="ARBA00022649"/>
    </source>
</evidence>
<name>A0ABU6FP14_9PROT</name>
<dbReference type="PANTHER" id="PTHR33755:SF9">
    <property type="entry name" value="TOXIN PARE1"/>
    <property type="match status" value="1"/>
</dbReference>
<evidence type="ECO:0000256" key="1">
    <source>
        <dbReference type="ARBA" id="ARBA00006226"/>
    </source>
</evidence>
<evidence type="ECO:0000313" key="4">
    <source>
        <dbReference type="Proteomes" id="UP001308776"/>
    </source>
</evidence>
<dbReference type="RefSeq" id="WP_325801431.1">
    <property type="nucleotide sequence ID" value="NZ_JAQGFR010000142.1"/>
</dbReference>
<dbReference type="PIRSF" id="PIRSF029218">
    <property type="entry name" value="ParE"/>
    <property type="match status" value="1"/>
</dbReference>
<dbReference type="Proteomes" id="UP001308776">
    <property type="component" value="Unassembled WGS sequence"/>
</dbReference>